<organism evidence="3 4">
    <name type="scientific">Moritella viscosa</name>
    <dbReference type="NCBI Taxonomy" id="80854"/>
    <lineage>
        <taxon>Bacteria</taxon>
        <taxon>Pseudomonadati</taxon>
        <taxon>Pseudomonadota</taxon>
        <taxon>Gammaproteobacteria</taxon>
        <taxon>Alteromonadales</taxon>
        <taxon>Moritellaceae</taxon>
        <taxon>Moritella</taxon>
    </lineage>
</organism>
<evidence type="ECO:0000313" key="3">
    <source>
        <dbReference type="EMBL" id="SGZ19679.1"/>
    </source>
</evidence>
<keyword evidence="2" id="KW-1133">Transmembrane helix</keyword>
<feature type="transmembrane region" description="Helical" evidence="2">
    <location>
        <begin position="349"/>
        <end position="368"/>
    </location>
</feature>
<dbReference type="EMBL" id="FPLD01000153">
    <property type="protein sequence ID" value="SGZ19679.1"/>
    <property type="molecule type" value="Genomic_DNA"/>
</dbReference>
<reference evidence="3 4" key="1">
    <citation type="submission" date="2016-11" db="EMBL/GenBank/DDBJ databases">
        <authorList>
            <person name="Jaros S."/>
            <person name="Januszkiewicz K."/>
            <person name="Wedrychowicz H."/>
        </authorList>
    </citation>
    <scope>NUCLEOTIDE SEQUENCE [LARGE SCALE GENOMIC DNA]</scope>
    <source>
        <strain evidence="3">NVI 5450</strain>
    </source>
</reference>
<proteinExistence type="predicted"/>
<sequence>MDELTKEKNFLWSQVNKQKEEIDYLLKKVKSISDNAESNAITLAELEKSAPEHYANILTKSRSATGIHSDIKKKSELVKSAALSMNEYHEKILEIRDEAELKDAEITDCYNKLKSDITKIQDTNSEAAEAESVIQDHLEELDKMREMKSEILSDLNQINDEKELAIEQFSKIKELLRTSIQERNEIKRVYNDVYGYDAPADDEDEDSEIIRVKGKAELLEESYRRIDGKLEEFYKDGKERYNQLNVEIENINNKSVKQFDDYIKSCSDDYSDVKKKINDLLPAAMTAGLAAAYDKKIEMEAKELIRHDTSFRMSIALLVSCSFTPFIIAYFFVDQSTLTFNELINQVKSFLPFIVPIYTPILWLAYSANKKYKLSKRLIEEYTHKGVISKTFEGLSTQVQNMPDSKMAEELRIKLLYNLVDVNSENPGKLISDYNKSDHPLMDALDKSAKLADSVTKLSRIPGFSAIVKHLDDKGKNILAEQDRKVSGALGADVDVSENAPNKA</sequence>
<evidence type="ECO:0000313" key="4">
    <source>
        <dbReference type="Proteomes" id="UP000183794"/>
    </source>
</evidence>
<accession>A0A1L0ANX5</accession>
<dbReference type="AlphaFoldDB" id="A0A1L0ANX5"/>
<protein>
    <submittedName>
        <fullName evidence="3">Uncharacterized protein</fullName>
    </submittedName>
</protein>
<keyword evidence="1" id="KW-0175">Coiled coil</keyword>
<dbReference type="Proteomes" id="UP000183794">
    <property type="component" value="Unassembled WGS sequence"/>
</dbReference>
<name>A0A1L0ANX5_9GAMM</name>
<evidence type="ECO:0000256" key="1">
    <source>
        <dbReference type="SAM" id="Coils"/>
    </source>
</evidence>
<feature type="coiled-coil region" evidence="1">
    <location>
        <begin position="120"/>
        <end position="161"/>
    </location>
</feature>
<keyword evidence="2" id="KW-0812">Transmembrane</keyword>
<evidence type="ECO:0000256" key="2">
    <source>
        <dbReference type="SAM" id="Phobius"/>
    </source>
</evidence>
<feature type="transmembrane region" description="Helical" evidence="2">
    <location>
        <begin position="315"/>
        <end position="333"/>
    </location>
</feature>
<gene>
    <name evidence="3" type="ORF">NVI5450_4787</name>
</gene>
<keyword evidence="2" id="KW-0472">Membrane</keyword>